<feature type="domain" description="FecR protein" evidence="2">
    <location>
        <begin position="183"/>
        <end position="281"/>
    </location>
</feature>
<feature type="transmembrane region" description="Helical" evidence="1">
    <location>
        <begin position="91"/>
        <end position="110"/>
    </location>
</feature>
<reference evidence="4" key="1">
    <citation type="submission" date="2023-03" db="EMBL/GenBank/DDBJ databases">
        <title>Andean soil-derived lignocellulolytic bacterial consortium as a source of novel taxa and putative plastic-active enzymes.</title>
        <authorList>
            <person name="Diaz-Garcia L."/>
            <person name="Chuvochina M."/>
            <person name="Feuerriegel G."/>
            <person name="Bunk B."/>
            <person name="Sproer C."/>
            <person name="Streit W.R."/>
            <person name="Rodriguez L.M."/>
            <person name="Overmann J."/>
            <person name="Jimenez D.J."/>
        </authorList>
    </citation>
    <scope>NUCLEOTIDE SEQUENCE</scope>
    <source>
        <strain evidence="4">MAG 3858</strain>
    </source>
</reference>
<proteinExistence type="predicted"/>
<evidence type="ECO:0000259" key="3">
    <source>
        <dbReference type="Pfam" id="PF16344"/>
    </source>
</evidence>
<name>A0AAJ5W7C1_9SPHI</name>
<keyword evidence="1" id="KW-0472">Membrane</keyword>
<dbReference type="PANTHER" id="PTHR30273">
    <property type="entry name" value="PERIPLASMIC SIGNAL SENSOR AND SIGMA FACTOR ACTIVATOR FECR-RELATED"/>
    <property type="match status" value="1"/>
</dbReference>
<evidence type="ECO:0000256" key="1">
    <source>
        <dbReference type="SAM" id="Phobius"/>
    </source>
</evidence>
<dbReference type="PANTHER" id="PTHR30273:SF2">
    <property type="entry name" value="PROTEIN FECR"/>
    <property type="match status" value="1"/>
</dbReference>
<evidence type="ECO:0000259" key="2">
    <source>
        <dbReference type="Pfam" id="PF04773"/>
    </source>
</evidence>
<dbReference type="Pfam" id="PF16344">
    <property type="entry name" value="FecR_C"/>
    <property type="match status" value="1"/>
</dbReference>
<keyword evidence="1" id="KW-1133">Transmembrane helix</keyword>
<dbReference type="InterPro" id="IPR012373">
    <property type="entry name" value="Ferrdict_sens_TM"/>
</dbReference>
<accession>A0AAJ5W7C1</accession>
<dbReference type="GO" id="GO:0016989">
    <property type="term" value="F:sigma factor antagonist activity"/>
    <property type="evidence" value="ECO:0007669"/>
    <property type="project" value="TreeGrafter"/>
</dbReference>
<organism evidence="4 5">
    <name type="scientific">Candidatus Pedobacter colombiensis</name>
    <dbReference type="NCBI Taxonomy" id="3121371"/>
    <lineage>
        <taxon>Bacteria</taxon>
        <taxon>Pseudomonadati</taxon>
        <taxon>Bacteroidota</taxon>
        <taxon>Sphingobacteriia</taxon>
        <taxon>Sphingobacteriales</taxon>
        <taxon>Sphingobacteriaceae</taxon>
        <taxon>Pedobacter</taxon>
    </lineage>
</organism>
<dbReference type="InterPro" id="IPR006860">
    <property type="entry name" value="FecR"/>
</dbReference>
<dbReference type="Pfam" id="PF04773">
    <property type="entry name" value="FecR"/>
    <property type="match status" value="1"/>
</dbReference>
<dbReference type="Gene3D" id="2.60.120.1440">
    <property type="match status" value="1"/>
</dbReference>
<gene>
    <name evidence="4" type="ORF">P0Y49_16625</name>
</gene>
<evidence type="ECO:0000313" key="4">
    <source>
        <dbReference type="EMBL" id="WEK18415.1"/>
    </source>
</evidence>
<protein>
    <submittedName>
        <fullName evidence="4">FecR family protein</fullName>
    </submittedName>
</protein>
<feature type="domain" description="Protein FecR C-terminal" evidence="3">
    <location>
        <begin position="341"/>
        <end position="399"/>
    </location>
</feature>
<dbReference type="InterPro" id="IPR032508">
    <property type="entry name" value="FecR_C"/>
</dbReference>
<dbReference type="Gene3D" id="3.55.50.30">
    <property type="match status" value="1"/>
</dbReference>
<dbReference type="Proteomes" id="UP001214530">
    <property type="component" value="Chromosome"/>
</dbReference>
<sequence length="413" mass="46390">MNRTEIEKAQRVIYLITSYRNSSISEPEREELEAWLNLSSENLDLFNELKSEDQKDKALALMNAYRVDASFESIKTRIAEENKHSIRKRNYSWMAAAAVLAMISIGIYFYNPAPDREKIINSLTATNDVPPGSNKAILTLADGRTVELSGDKQSVITKANELTYNDGTKIISKGKIKNQQVVLTTPRGGQYQIVLSDGTKVWLNAASTLKYPAVFEGNERVVQLSGEAYFEVTKLHKSPTKKMPFIVKTATQQVEVLGTHFNINNYPDEAAVKTTLIEGAVLVSVTSTNFRPKNEQQVKPNSQLLKPNQQSIIAKNSESIKVVEVNPATVLDWKNGDFIFDTDIKTIMRQISRWYNVDIVYKGNITEEELAGTISRSKNLTEVLKVLQETNKVHFKLEDAVSPGSEKRLIVMP</sequence>
<keyword evidence="1" id="KW-0812">Transmembrane</keyword>
<evidence type="ECO:0000313" key="5">
    <source>
        <dbReference type="Proteomes" id="UP001214530"/>
    </source>
</evidence>
<dbReference type="AlphaFoldDB" id="A0AAJ5W7C1"/>
<dbReference type="EMBL" id="CP119313">
    <property type="protein sequence ID" value="WEK18415.1"/>
    <property type="molecule type" value="Genomic_DNA"/>
</dbReference>